<organism evidence="1 2">
    <name type="scientific">Aegilops tauschii subsp. strangulata</name>
    <name type="common">Goatgrass</name>
    <dbReference type="NCBI Taxonomy" id="200361"/>
    <lineage>
        <taxon>Eukaryota</taxon>
        <taxon>Viridiplantae</taxon>
        <taxon>Streptophyta</taxon>
        <taxon>Embryophyta</taxon>
        <taxon>Tracheophyta</taxon>
        <taxon>Spermatophyta</taxon>
        <taxon>Magnoliopsida</taxon>
        <taxon>Liliopsida</taxon>
        <taxon>Poales</taxon>
        <taxon>Poaceae</taxon>
        <taxon>BOP clade</taxon>
        <taxon>Pooideae</taxon>
        <taxon>Triticodae</taxon>
        <taxon>Triticeae</taxon>
        <taxon>Triticinae</taxon>
        <taxon>Aegilops</taxon>
    </lineage>
</organism>
<reference evidence="2" key="2">
    <citation type="journal article" date="2017" name="Nat. Plants">
        <title>The Aegilops tauschii genome reveals multiple impacts of transposons.</title>
        <authorList>
            <person name="Zhao G."/>
            <person name="Zou C."/>
            <person name="Li K."/>
            <person name="Wang K."/>
            <person name="Li T."/>
            <person name="Gao L."/>
            <person name="Zhang X."/>
            <person name="Wang H."/>
            <person name="Yang Z."/>
            <person name="Liu X."/>
            <person name="Jiang W."/>
            <person name="Mao L."/>
            <person name="Kong X."/>
            <person name="Jiao Y."/>
            <person name="Jia J."/>
        </authorList>
    </citation>
    <scope>NUCLEOTIDE SEQUENCE [LARGE SCALE GENOMIC DNA]</scope>
    <source>
        <strain evidence="2">cv. AL8/78</strain>
    </source>
</reference>
<reference evidence="1" key="5">
    <citation type="journal article" date="2021" name="G3 (Bethesda)">
        <title>Aegilops tauschii genome assembly Aet v5.0 features greater sequence contiguity and improved annotation.</title>
        <authorList>
            <person name="Wang L."/>
            <person name="Zhu T."/>
            <person name="Rodriguez J.C."/>
            <person name="Deal K.R."/>
            <person name="Dubcovsky J."/>
            <person name="McGuire P.E."/>
            <person name="Lux T."/>
            <person name="Spannagl M."/>
            <person name="Mayer K.F.X."/>
            <person name="Baldrich P."/>
            <person name="Meyers B.C."/>
            <person name="Huo N."/>
            <person name="Gu Y.Q."/>
            <person name="Zhou H."/>
            <person name="Devos K.M."/>
            <person name="Bennetzen J.L."/>
            <person name="Unver T."/>
            <person name="Budak H."/>
            <person name="Gulick P.J."/>
            <person name="Galiba G."/>
            <person name="Kalapos B."/>
            <person name="Nelson D.R."/>
            <person name="Li P."/>
            <person name="You F.M."/>
            <person name="Luo M.C."/>
            <person name="Dvorak J."/>
        </authorList>
    </citation>
    <scope>NUCLEOTIDE SEQUENCE [LARGE SCALE GENOMIC DNA]</scope>
    <source>
        <strain evidence="1">cv. AL8/78</strain>
    </source>
</reference>
<dbReference type="AlphaFoldDB" id="A0A453SSE4"/>
<dbReference type="EnsemblPlants" id="AET7Gv21053900.4">
    <property type="protein sequence ID" value="AET7Gv21053900.4"/>
    <property type="gene ID" value="AET7Gv21053900"/>
</dbReference>
<reference evidence="1" key="4">
    <citation type="submission" date="2019-03" db="UniProtKB">
        <authorList>
            <consortium name="EnsemblPlants"/>
        </authorList>
    </citation>
    <scope>IDENTIFICATION</scope>
</reference>
<proteinExistence type="predicted"/>
<dbReference type="Gramene" id="AET7Gv21053900.4">
    <property type="protein sequence ID" value="AET7Gv21053900.4"/>
    <property type="gene ID" value="AET7Gv21053900"/>
</dbReference>
<evidence type="ECO:0000313" key="1">
    <source>
        <dbReference type="EnsemblPlants" id="AET7Gv21053900.4"/>
    </source>
</evidence>
<reference evidence="1" key="3">
    <citation type="journal article" date="2017" name="Nature">
        <title>Genome sequence of the progenitor of the wheat D genome Aegilops tauschii.</title>
        <authorList>
            <person name="Luo M.C."/>
            <person name="Gu Y.Q."/>
            <person name="Puiu D."/>
            <person name="Wang H."/>
            <person name="Twardziok S.O."/>
            <person name="Deal K.R."/>
            <person name="Huo N."/>
            <person name="Zhu T."/>
            <person name="Wang L."/>
            <person name="Wang Y."/>
            <person name="McGuire P.E."/>
            <person name="Liu S."/>
            <person name="Long H."/>
            <person name="Ramasamy R.K."/>
            <person name="Rodriguez J.C."/>
            <person name="Van S.L."/>
            <person name="Yuan L."/>
            <person name="Wang Z."/>
            <person name="Xia Z."/>
            <person name="Xiao L."/>
            <person name="Anderson O.D."/>
            <person name="Ouyang S."/>
            <person name="Liang Y."/>
            <person name="Zimin A.V."/>
            <person name="Pertea G."/>
            <person name="Qi P."/>
            <person name="Bennetzen J.L."/>
            <person name="Dai X."/>
            <person name="Dawson M.W."/>
            <person name="Muller H.G."/>
            <person name="Kugler K."/>
            <person name="Rivarola-Duarte L."/>
            <person name="Spannagl M."/>
            <person name="Mayer K.F.X."/>
            <person name="Lu F.H."/>
            <person name="Bevan M.W."/>
            <person name="Leroy P."/>
            <person name="Li P."/>
            <person name="You F.M."/>
            <person name="Sun Q."/>
            <person name="Liu Z."/>
            <person name="Lyons E."/>
            <person name="Wicker T."/>
            <person name="Salzberg S.L."/>
            <person name="Devos K.M."/>
            <person name="Dvorak J."/>
        </authorList>
    </citation>
    <scope>NUCLEOTIDE SEQUENCE [LARGE SCALE GENOMIC DNA]</scope>
    <source>
        <strain evidence="1">cv. AL8/78</strain>
    </source>
</reference>
<reference evidence="2" key="1">
    <citation type="journal article" date="2014" name="Science">
        <title>Ancient hybridizations among the ancestral genomes of bread wheat.</title>
        <authorList>
            <consortium name="International Wheat Genome Sequencing Consortium,"/>
            <person name="Marcussen T."/>
            <person name="Sandve S.R."/>
            <person name="Heier L."/>
            <person name="Spannagl M."/>
            <person name="Pfeifer M."/>
            <person name="Jakobsen K.S."/>
            <person name="Wulff B.B."/>
            <person name="Steuernagel B."/>
            <person name="Mayer K.F."/>
            <person name="Olsen O.A."/>
        </authorList>
    </citation>
    <scope>NUCLEOTIDE SEQUENCE [LARGE SCALE GENOMIC DNA]</scope>
    <source>
        <strain evidence="2">cv. AL8/78</strain>
    </source>
</reference>
<dbReference type="Proteomes" id="UP000015105">
    <property type="component" value="Chromosome 7D"/>
</dbReference>
<keyword evidence="2" id="KW-1185">Reference proteome</keyword>
<name>A0A453SSE4_AEGTS</name>
<accession>A0A453SSE4</accession>
<sequence length="56" mass="6605">MHGIIMRRFRCFHMDCCFLNYDSERNTLPNSCIHVHSPQGKLTALYETGTRFLEGR</sequence>
<evidence type="ECO:0000313" key="2">
    <source>
        <dbReference type="Proteomes" id="UP000015105"/>
    </source>
</evidence>
<protein>
    <submittedName>
        <fullName evidence="1">Uncharacterized protein</fullName>
    </submittedName>
</protein>